<sequence>MNNKVEKFKYDLVASSPVATAILSKCLLNRLYADLTSCNDISSVIPQMGSREDIKVVSDRPSVVVSLLQQN</sequence>
<dbReference type="EMBL" id="GEDG01032430">
    <property type="protein sequence ID" value="JAP10817.1"/>
    <property type="molecule type" value="Transcribed_RNA"/>
</dbReference>
<name>A0A0V0GRF4_SOLCH</name>
<proteinExistence type="predicted"/>
<dbReference type="AlphaFoldDB" id="A0A0V0GRF4"/>
<accession>A0A0V0GRF4</accession>
<evidence type="ECO:0000313" key="1">
    <source>
        <dbReference type="EMBL" id="JAP10817.1"/>
    </source>
</evidence>
<protein>
    <submittedName>
        <fullName evidence="1">Putative ovule protein</fullName>
    </submittedName>
</protein>
<organism evidence="1">
    <name type="scientific">Solanum chacoense</name>
    <name type="common">Chaco potato</name>
    <dbReference type="NCBI Taxonomy" id="4108"/>
    <lineage>
        <taxon>Eukaryota</taxon>
        <taxon>Viridiplantae</taxon>
        <taxon>Streptophyta</taxon>
        <taxon>Embryophyta</taxon>
        <taxon>Tracheophyta</taxon>
        <taxon>Spermatophyta</taxon>
        <taxon>Magnoliopsida</taxon>
        <taxon>eudicotyledons</taxon>
        <taxon>Gunneridae</taxon>
        <taxon>Pentapetalae</taxon>
        <taxon>asterids</taxon>
        <taxon>lamiids</taxon>
        <taxon>Solanales</taxon>
        <taxon>Solanaceae</taxon>
        <taxon>Solanoideae</taxon>
        <taxon>Solaneae</taxon>
        <taxon>Solanum</taxon>
    </lineage>
</organism>
<reference evidence="1" key="1">
    <citation type="submission" date="2015-12" db="EMBL/GenBank/DDBJ databases">
        <title>Gene expression during late stages of embryo sac development: a critical building block for successful pollen-pistil interactions.</title>
        <authorList>
            <person name="Liu Y."/>
            <person name="Joly V."/>
            <person name="Sabar M."/>
            <person name="Matton D.P."/>
        </authorList>
    </citation>
    <scope>NUCLEOTIDE SEQUENCE</scope>
</reference>